<dbReference type="EC" id="3.1.6.4" evidence="5"/>
<dbReference type="InterPro" id="IPR050738">
    <property type="entry name" value="Sulfatase"/>
</dbReference>
<evidence type="ECO:0000313" key="6">
    <source>
        <dbReference type="Proteomes" id="UP000006860"/>
    </source>
</evidence>
<evidence type="ECO:0000256" key="3">
    <source>
        <dbReference type="SAM" id="SignalP"/>
    </source>
</evidence>
<evidence type="ECO:0000256" key="1">
    <source>
        <dbReference type="ARBA" id="ARBA00008779"/>
    </source>
</evidence>
<dbReference type="Gene3D" id="3.30.1120.10">
    <property type="match status" value="1"/>
</dbReference>
<reference evidence="6" key="1">
    <citation type="submission" date="2011-02" db="EMBL/GenBank/DDBJ databases">
        <title>The complete genome of Planctomyces brasiliensis DSM 5305.</title>
        <authorList>
            <person name="Lucas S."/>
            <person name="Copeland A."/>
            <person name="Lapidus A."/>
            <person name="Bruce D."/>
            <person name="Goodwin L."/>
            <person name="Pitluck S."/>
            <person name="Kyrpides N."/>
            <person name="Mavromatis K."/>
            <person name="Pagani I."/>
            <person name="Ivanova N."/>
            <person name="Ovchinnikova G."/>
            <person name="Lu M."/>
            <person name="Detter J.C."/>
            <person name="Han C."/>
            <person name="Land M."/>
            <person name="Hauser L."/>
            <person name="Markowitz V."/>
            <person name="Cheng J.-F."/>
            <person name="Hugenholtz P."/>
            <person name="Woyke T."/>
            <person name="Wu D."/>
            <person name="Tindall B."/>
            <person name="Pomrenke H.G."/>
            <person name="Brambilla E."/>
            <person name="Klenk H.-P."/>
            <person name="Eisen J.A."/>
        </authorList>
    </citation>
    <scope>NUCLEOTIDE SEQUENCE [LARGE SCALE GENOMIC DNA]</scope>
    <source>
        <strain evidence="6">ATCC 49424 / DSM 5305 / JCM 21570 / NBRC 103401 / IFAM 1448</strain>
    </source>
</reference>
<dbReference type="SUPFAM" id="SSF53649">
    <property type="entry name" value="Alkaline phosphatase-like"/>
    <property type="match status" value="1"/>
</dbReference>
<feature type="chain" id="PRO_5003260842" evidence="3">
    <location>
        <begin position="20"/>
        <end position="461"/>
    </location>
</feature>
<proteinExistence type="inferred from homology"/>
<organism evidence="5 6">
    <name type="scientific">Rubinisphaera brasiliensis (strain ATCC 49424 / DSM 5305 / JCM 21570 / IAM 15109 / NBRC 103401 / IFAM 1448)</name>
    <name type="common">Planctomyces brasiliensis</name>
    <dbReference type="NCBI Taxonomy" id="756272"/>
    <lineage>
        <taxon>Bacteria</taxon>
        <taxon>Pseudomonadati</taxon>
        <taxon>Planctomycetota</taxon>
        <taxon>Planctomycetia</taxon>
        <taxon>Planctomycetales</taxon>
        <taxon>Planctomycetaceae</taxon>
        <taxon>Rubinisphaera</taxon>
    </lineage>
</organism>
<dbReference type="InterPro" id="IPR000917">
    <property type="entry name" value="Sulfatase_N"/>
</dbReference>
<dbReference type="RefSeq" id="WP_013627951.1">
    <property type="nucleotide sequence ID" value="NC_015174.1"/>
</dbReference>
<keyword evidence="6" id="KW-1185">Reference proteome</keyword>
<dbReference type="CDD" id="cd16145">
    <property type="entry name" value="ARS_like"/>
    <property type="match status" value="1"/>
</dbReference>
<dbReference type="PANTHER" id="PTHR42693:SF53">
    <property type="entry name" value="ENDO-4-O-SULFATASE"/>
    <property type="match status" value="1"/>
</dbReference>
<dbReference type="STRING" id="756272.Plabr_1613"/>
<dbReference type="HOGENOM" id="CLU_006332_10_4_0"/>
<dbReference type="InterPro" id="IPR017850">
    <property type="entry name" value="Alkaline_phosphatase_core_sf"/>
</dbReference>
<comment type="similarity">
    <text evidence="1">Belongs to the sulfatase family.</text>
</comment>
<evidence type="ECO:0000313" key="5">
    <source>
        <dbReference type="EMBL" id="ADY59224.1"/>
    </source>
</evidence>
<dbReference type="eggNOG" id="COG3119">
    <property type="taxonomic scope" value="Bacteria"/>
</dbReference>
<name>F0SSF3_RUBBR</name>
<evidence type="ECO:0000256" key="2">
    <source>
        <dbReference type="ARBA" id="ARBA00022801"/>
    </source>
</evidence>
<keyword evidence="2 5" id="KW-0378">Hydrolase</keyword>
<sequence length="461" mass="51608">MSRLAFLCIYLLFASVGFAADAKSPNVIYILADDLGYGDLSCYGQDKFATPNIDRLASEGLKFTNHYSGNTVCSPSRAVLMTGQHSGHCYLRGNLKGEEGAALDPEWTVLPEVFKQAGYATGAYGKWGLGPTHLSGNPNPLTHGFDHFYGWKSQTIAHTYYPTTVVDDGKETPLEEGTFIHDLIMDRARDFIRSNAEKDQPFFCYIPTAVPHAAMHAPKELHEKWRKKFPQFDDKIGKYGAGGEPCPDVRNPIAGFAAMMENLDLEVGRILDLLAELDIDENTVVMFASDNGAHKEGGHDPNFWNSTGSLRGYKRDMHEGGIRTPMLVRWPGVVEAGRTTDHLSGFQDVLPTMADLVGQPAPKRIDGLSFLPTIKGHARQQKQHEYLYIEFCKGNDQQIYSQAVRQGDWKAYRQVKQSLQLFNLTDDPYEQNDLAKEKPEVAKRMARYMDEAHEPLPSQRN</sequence>
<accession>F0SSF3</accession>
<dbReference type="PANTHER" id="PTHR42693">
    <property type="entry name" value="ARYLSULFATASE FAMILY MEMBER"/>
    <property type="match status" value="1"/>
</dbReference>
<evidence type="ECO:0000259" key="4">
    <source>
        <dbReference type="Pfam" id="PF00884"/>
    </source>
</evidence>
<dbReference type="Gene3D" id="3.40.720.10">
    <property type="entry name" value="Alkaline Phosphatase, subunit A"/>
    <property type="match status" value="1"/>
</dbReference>
<gene>
    <name evidence="5" type="ordered locus">Plabr_1613</name>
</gene>
<dbReference type="EMBL" id="CP002546">
    <property type="protein sequence ID" value="ADY59224.1"/>
    <property type="molecule type" value="Genomic_DNA"/>
</dbReference>
<feature type="domain" description="Sulfatase N-terminal" evidence="4">
    <location>
        <begin position="25"/>
        <end position="358"/>
    </location>
</feature>
<keyword evidence="3" id="KW-0732">Signal</keyword>
<feature type="signal peptide" evidence="3">
    <location>
        <begin position="1"/>
        <end position="19"/>
    </location>
</feature>
<dbReference type="Proteomes" id="UP000006860">
    <property type="component" value="Chromosome"/>
</dbReference>
<dbReference type="AlphaFoldDB" id="F0SSF3"/>
<dbReference type="GO" id="GO:0004065">
    <property type="term" value="F:arylsulfatase activity"/>
    <property type="evidence" value="ECO:0007669"/>
    <property type="project" value="TreeGrafter"/>
</dbReference>
<dbReference type="OrthoDB" id="9783154at2"/>
<dbReference type="GO" id="GO:0043890">
    <property type="term" value="F:N-acetylgalactosamine-6-sulfatase activity"/>
    <property type="evidence" value="ECO:0007669"/>
    <property type="project" value="UniProtKB-EC"/>
</dbReference>
<dbReference type="Pfam" id="PF00884">
    <property type="entry name" value="Sulfatase"/>
    <property type="match status" value="1"/>
</dbReference>
<protein>
    <submittedName>
        <fullName evidence="5">N-acetylgalactosamine-6-sulfatase</fullName>
        <ecNumber evidence="5">3.1.6.4</ecNumber>
    </submittedName>
</protein>
<dbReference type="KEGG" id="pbs:Plabr_1613"/>